<protein>
    <submittedName>
        <fullName evidence="1">Uncharacterized protein</fullName>
    </submittedName>
</protein>
<organism evidence="1 2">
    <name type="scientific">Populus alba</name>
    <name type="common">White poplar</name>
    <dbReference type="NCBI Taxonomy" id="43335"/>
    <lineage>
        <taxon>Eukaryota</taxon>
        <taxon>Viridiplantae</taxon>
        <taxon>Streptophyta</taxon>
        <taxon>Embryophyta</taxon>
        <taxon>Tracheophyta</taxon>
        <taxon>Spermatophyta</taxon>
        <taxon>Magnoliopsida</taxon>
        <taxon>eudicotyledons</taxon>
        <taxon>Gunneridae</taxon>
        <taxon>Pentapetalae</taxon>
        <taxon>rosids</taxon>
        <taxon>fabids</taxon>
        <taxon>Malpighiales</taxon>
        <taxon>Salicaceae</taxon>
        <taxon>Saliceae</taxon>
        <taxon>Populus</taxon>
    </lineage>
</organism>
<evidence type="ECO:0000313" key="2">
    <source>
        <dbReference type="Proteomes" id="UP000309997"/>
    </source>
</evidence>
<evidence type="ECO:0000313" key="1">
    <source>
        <dbReference type="EMBL" id="KAL3596566.1"/>
    </source>
</evidence>
<keyword evidence="2" id="KW-1185">Reference proteome</keyword>
<gene>
    <name evidence="1" type="ORF">D5086_008203</name>
</gene>
<accession>A0ACC4CFS9</accession>
<sequence>MEITPYQDKCLNLDGDGKALYEHHNGGPDRRAYQVIRGSVRPVTTLPRFDFDPDDNKSLTKHRRNNPYATQLLLLRSKLQ</sequence>
<dbReference type="EMBL" id="RCHU02000004">
    <property type="protein sequence ID" value="KAL3596566.1"/>
    <property type="molecule type" value="Genomic_DNA"/>
</dbReference>
<proteinExistence type="predicted"/>
<name>A0ACC4CFS9_POPAL</name>
<reference evidence="1 2" key="1">
    <citation type="journal article" date="2024" name="Plant Biotechnol. J.">
        <title>Genome and CRISPR/Cas9 system of a widespread forest tree (Populus alba) in the world.</title>
        <authorList>
            <person name="Liu Y.J."/>
            <person name="Jiang P.F."/>
            <person name="Han X.M."/>
            <person name="Li X.Y."/>
            <person name="Wang H.M."/>
            <person name="Wang Y.J."/>
            <person name="Wang X.X."/>
            <person name="Zeng Q.Y."/>
        </authorList>
    </citation>
    <scope>NUCLEOTIDE SEQUENCE [LARGE SCALE GENOMIC DNA]</scope>
    <source>
        <strain evidence="2">cv. PAL-ZL1</strain>
    </source>
</reference>
<comment type="caution">
    <text evidence="1">The sequence shown here is derived from an EMBL/GenBank/DDBJ whole genome shotgun (WGS) entry which is preliminary data.</text>
</comment>
<dbReference type="Proteomes" id="UP000309997">
    <property type="component" value="Unassembled WGS sequence"/>
</dbReference>